<dbReference type="AlphaFoldDB" id="A0A558AJ43"/>
<sequence length="91" mass="9879">MPTLLTQHDVADFDAWRAVFAGHQDNRRAHGATAHHIYRDGSTVVVLTDFPTRAAIEAFLADPALVRVSAAAGFLAPPVTRIVDPVDVEVY</sequence>
<dbReference type="OrthoDB" id="4578588at2"/>
<reference evidence="1 2" key="1">
    <citation type="submission" date="2019-07" db="EMBL/GenBank/DDBJ databases">
        <title>New species of Amycolatopsis and Streptomyces.</title>
        <authorList>
            <person name="Duangmal K."/>
            <person name="Teo W.F.A."/>
            <person name="Lipun K."/>
        </authorList>
    </citation>
    <scope>NUCLEOTIDE SEQUENCE [LARGE SCALE GENOMIC DNA]</scope>
    <source>
        <strain evidence="1 2">JCM 30562</strain>
    </source>
</reference>
<evidence type="ECO:0008006" key="3">
    <source>
        <dbReference type="Google" id="ProtNLM"/>
    </source>
</evidence>
<accession>A0A558AJ43</accession>
<dbReference type="EMBL" id="VJZA01000007">
    <property type="protein sequence ID" value="TVT24269.1"/>
    <property type="molecule type" value="Genomic_DNA"/>
</dbReference>
<dbReference type="Proteomes" id="UP000318578">
    <property type="component" value="Unassembled WGS sequence"/>
</dbReference>
<name>A0A558AJ43_9PSEU</name>
<gene>
    <name evidence="1" type="ORF">FNH06_06780</name>
</gene>
<keyword evidence="2" id="KW-1185">Reference proteome</keyword>
<protein>
    <recommendedName>
        <fullName evidence="3">Cyclase</fullName>
    </recommendedName>
</protein>
<evidence type="ECO:0000313" key="1">
    <source>
        <dbReference type="EMBL" id="TVT24269.1"/>
    </source>
</evidence>
<comment type="caution">
    <text evidence="1">The sequence shown here is derived from an EMBL/GenBank/DDBJ whole genome shotgun (WGS) entry which is preliminary data.</text>
</comment>
<evidence type="ECO:0000313" key="2">
    <source>
        <dbReference type="Proteomes" id="UP000318578"/>
    </source>
</evidence>
<dbReference type="RefSeq" id="WP_144635317.1">
    <property type="nucleotide sequence ID" value="NZ_BNAX01000016.1"/>
</dbReference>
<proteinExistence type="predicted"/>
<organism evidence="1 2">
    <name type="scientific">Amycolatopsis acidiphila</name>
    <dbReference type="NCBI Taxonomy" id="715473"/>
    <lineage>
        <taxon>Bacteria</taxon>
        <taxon>Bacillati</taxon>
        <taxon>Actinomycetota</taxon>
        <taxon>Actinomycetes</taxon>
        <taxon>Pseudonocardiales</taxon>
        <taxon>Pseudonocardiaceae</taxon>
        <taxon>Amycolatopsis</taxon>
    </lineage>
</organism>